<feature type="chain" id="PRO_5044555230" evidence="1">
    <location>
        <begin position="19"/>
        <end position="127"/>
    </location>
</feature>
<dbReference type="GO" id="GO:0008061">
    <property type="term" value="F:chitin binding"/>
    <property type="evidence" value="ECO:0007669"/>
    <property type="project" value="InterPro"/>
</dbReference>
<reference evidence="3" key="3">
    <citation type="submission" date="2020-05" db="UniProtKB">
        <authorList>
            <consortium name="EnsemblMetazoa"/>
        </authorList>
    </citation>
    <scope>IDENTIFICATION</scope>
    <source>
        <strain evidence="3">Jacobina</strain>
    </source>
</reference>
<evidence type="ECO:0000313" key="4">
    <source>
        <dbReference type="Proteomes" id="UP000092461"/>
    </source>
</evidence>
<dbReference type="VEuPathDB" id="VectorBase:LLONM1_000755"/>
<organism evidence="3 4">
    <name type="scientific">Lutzomyia longipalpis</name>
    <name type="common">Sand fly</name>
    <dbReference type="NCBI Taxonomy" id="7200"/>
    <lineage>
        <taxon>Eukaryota</taxon>
        <taxon>Metazoa</taxon>
        <taxon>Ecdysozoa</taxon>
        <taxon>Arthropoda</taxon>
        <taxon>Hexapoda</taxon>
        <taxon>Insecta</taxon>
        <taxon>Pterygota</taxon>
        <taxon>Neoptera</taxon>
        <taxon>Endopterygota</taxon>
        <taxon>Diptera</taxon>
        <taxon>Nematocera</taxon>
        <taxon>Psychodoidea</taxon>
        <taxon>Psychodidae</taxon>
        <taxon>Lutzomyia</taxon>
        <taxon>Lutzomyia</taxon>
    </lineage>
</organism>
<reference evidence="2" key="2">
    <citation type="journal article" date="2020" name="BMC">
        <title>Leishmania infection induces a limited differential gene expression in the sand fly midgut.</title>
        <authorList>
            <person name="Coutinho-Abreu I.V."/>
            <person name="Serafim T.D."/>
            <person name="Meneses C."/>
            <person name="Kamhawi S."/>
            <person name="Oliveira F."/>
            <person name="Valenzuela J.G."/>
        </authorList>
    </citation>
    <scope>NUCLEOTIDE SEQUENCE</scope>
    <source>
        <strain evidence="2">Jacobina</strain>
        <tissue evidence="2">Midgut</tissue>
    </source>
</reference>
<dbReference type="EMBL" id="GITU01004567">
    <property type="protein sequence ID" value="MBC1173270.1"/>
    <property type="molecule type" value="Transcribed_RNA"/>
</dbReference>
<keyword evidence="4" id="KW-1185">Reference proteome</keyword>
<dbReference type="SUPFAM" id="SSF57625">
    <property type="entry name" value="Invertebrate chitin-binding proteins"/>
    <property type="match status" value="1"/>
</dbReference>
<keyword evidence="1" id="KW-0732">Signal</keyword>
<feature type="signal peptide" evidence="1">
    <location>
        <begin position="1"/>
        <end position="18"/>
    </location>
</feature>
<dbReference type="EMBL" id="AJWK01006881">
    <property type="status" value="NOT_ANNOTATED_CDS"/>
    <property type="molecule type" value="Genomic_DNA"/>
</dbReference>
<name>A0A1B0CCL4_LUTLO</name>
<dbReference type="AlphaFoldDB" id="A0A1B0CCL4"/>
<proteinExistence type="predicted"/>
<dbReference type="EnsemblMetazoa" id="LLOJ002082-RA">
    <property type="protein sequence ID" value="LLOJ002082-PA"/>
    <property type="gene ID" value="LLOJ002082"/>
</dbReference>
<evidence type="ECO:0000256" key="1">
    <source>
        <dbReference type="SAM" id="SignalP"/>
    </source>
</evidence>
<evidence type="ECO:0000313" key="2">
    <source>
        <dbReference type="EMBL" id="MBC1173270.1"/>
    </source>
</evidence>
<evidence type="ECO:0000313" key="3">
    <source>
        <dbReference type="EnsemblMetazoa" id="LLOJ002082-PA"/>
    </source>
</evidence>
<sequence length="127" mass="13891">MKTYIVLIVLSLACGSYAASVKALRDLITPKSDAAVQICGNGYGAKCFDCSTMLTCLGPTITPVHTTCPSDKPYCDISRNICTSLPPVGQDCDVPYTKTYLCMTSPDGFYPHPYDCERFFECYKGEL</sequence>
<dbReference type="Proteomes" id="UP000092461">
    <property type="component" value="Unassembled WGS sequence"/>
</dbReference>
<reference evidence="4" key="1">
    <citation type="submission" date="2012-05" db="EMBL/GenBank/DDBJ databases">
        <title>Whole Genome Assembly of Lutzomyia longipalpis.</title>
        <authorList>
            <person name="Richards S."/>
            <person name="Qu C."/>
            <person name="Dillon R."/>
            <person name="Worley K."/>
            <person name="Scherer S."/>
            <person name="Batterton M."/>
            <person name="Taylor A."/>
            <person name="Hawes A."/>
            <person name="Hernandez B."/>
            <person name="Kovar C."/>
            <person name="Mandapat C."/>
            <person name="Pham C."/>
            <person name="Qu C."/>
            <person name="Jing C."/>
            <person name="Bess C."/>
            <person name="Bandaranaike D."/>
            <person name="Ngo D."/>
            <person name="Ongeri F."/>
            <person name="Arias F."/>
            <person name="Lara F."/>
            <person name="Weissenberger G."/>
            <person name="Kamau G."/>
            <person name="Han H."/>
            <person name="Shen H."/>
            <person name="Dinh H."/>
            <person name="Khalil I."/>
            <person name="Jones J."/>
            <person name="Shafer J."/>
            <person name="Jayaseelan J."/>
            <person name="Quiroz J."/>
            <person name="Blankenburg K."/>
            <person name="Nguyen L."/>
            <person name="Jackson L."/>
            <person name="Francisco L."/>
            <person name="Tang L.-Y."/>
            <person name="Pu L.-L."/>
            <person name="Perales L."/>
            <person name="Lorensuhewa L."/>
            <person name="Munidasa M."/>
            <person name="Coyle M."/>
            <person name="Taylor M."/>
            <person name="Puazo M."/>
            <person name="Firestine M."/>
            <person name="Scheel M."/>
            <person name="Javaid M."/>
            <person name="Wang M."/>
            <person name="Li M."/>
            <person name="Tabassum N."/>
            <person name="Saada N."/>
            <person name="Osuji N."/>
            <person name="Aqrawi P."/>
            <person name="Fu Q."/>
            <person name="Thornton R."/>
            <person name="Raj R."/>
            <person name="Goodspeed R."/>
            <person name="Mata R."/>
            <person name="Najjar R."/>
            <person name="Gubbala S."/>
            <person name="Lee S."/>
            <person name="Denson S."/>
            <person name="Patil S."/>
            <person name="Macmil S."/>
            <person name="Qi S."/>
            <person name="Matskevitch T."/>
            <person name="Palculict T."/>
            <person name="Mathew T."/>
            <person name="Vee V."/>
            <person name="Velamala V."/>
            <person name="Korchina V."/>
            <person name="Cai W."/>
            <person name="Liu W."/>
            <person name="Dai W."/>
            <person name="Zou X."/>
            <person name="Zhu Y."/>
            <person name="Zhang Y."/>
            <person name="Wu Y.-Q."/>
            <person name="Xin Y."/>
            <person name="Nazarath L."/>
            <person name="Kovar C."/>
            <person name="Han Y."/>
            <person name="Muzny D."/>
            <person name="Gibbs R."/>
        </authorList>
    </citation>
    <scope>NUCLEOTIDE SEQUENCE [LARGE SCALE GENOMIC DNA]</scope>
    <source>
        <strain evidence="4">Jacobina</strain>
    </source>
</reference>
<protein>
    <submittedName>
        <fullName evidence="2">Putative secreted protein</fullName>
    </submittedName>
</protein>
<dbReference type="InterPro" id="IPR036508">
    <property type="entry name" value="Chitin-bd_dom_sf"/>
</dbReference>
<dbReference type="VEuPathDB" id="VectorBase:LLOJ002082"/>
<accession>A0A1B0CCL4</accession>